<dbReference type="AlphaFoldDB" id="A0ABD5WRA9"/>
<organism evidence="2 3">
    <name type="scientific">Halorussus caseinilyticus</name>
    <dbReference type="NCBI Taxonomy" id="3034025"/>
    <lineage>
        <taxon>Archaea</taxon>
        <taxon>Methanobacteriati</taxon>
        <taxon>Methanobacteriota</taxon>
        <taxon>Stenosarchaea group</taxon>
        <taxon>Halobacteria</taxon>
        <taxon>Halobacteriales</taxon>
        <taxon>Haladaptataceae</taxon>
        <taxon>Halorussus</taxon>
    </lineage>
</organism>
<dbReference type="Proteomes" id="UP001596407">
    <property type="component" value="Unassembled WGS sequence"/>
</dbReference>
<dbReference type="RefSeq" id="WP_382210143.1">
    <property type="nucleotide sequence ID" value="NZ_JBHSZH010000005.1"/>
</dbReference>
<evidence type="ECO:0000313" key="2">
    <source>
        <dbReference type="EMBL" id="MFC7081744.1"/>
    </source>
</evidence>
<dbReference type="Pfam" id="PF05935">
    <property type="entry name" value="Arylsulfotrans"/>
    <property type="match status" value="1"/>
</dbReference>
<dbReference type="SUPFAM" id="SSF101898">
    <property type="entry name" value="NHL repeat"/>
    <property type="match status" value="1"/>
</dbReference>
<feature type="region of interest" description="Disordered" evidence="1">
    <location>
        <begin position="226"/>
        <end position="254"/>
    </location>
</feature>
<protein>
    <submittedName>
        <fullName evidence="2">Aryl-sulfate sulfotransferase</fullName>
    </submittedName>
</protein>
<name>A0ABD5WRA9_9EURY</name>
<feature type="compositionally biased region" description="Basic and acidic residues" evidence="1">
    <location>
        <begin position="234"/>
        <end position="243"/>
    </location>
</feature>
<dbReference type="EMBL" id="JBHSZH010000005">
    <property type="protein sequence ID" value="MFC7081744.1"/>
    <property type="molecule type" value="Genomic_DNA"/>
</dbReference>
<feature type="compositionally biased region" description="Basic residues" evidence="1">
    <location>
        <begin position="244"/>
        <end position="254"/>
    </location>
</feature>
<proteinExistence type="predicted"/>
<accession>A0ABD5WRA9</accession>
<sequence>MTPRVSSSRWHAVDRINETHFVVADIYLDRVFVLNVSNGRVEWAWRAKQEFDLSSGGAWPKDWTHVNDVEALPDGRFMVGPRNQDQVVFLDRRKGMLENWTLGADDDHSVLYEHHNPDYIPASEGGPAAASAEFGGKNGSFVASAILTVKNLIPGIVVNGLIYVLPSWVGFVELAALAGSVATALVSSSPSSTGRPSGFSCQSLGTDRPRISPDCSLARLLSPATARRPLARRAVRESGDSTRRRPTAGRSRSR</sequence>
<dbReference type="InterPro" id="IPR010262">
    <property type="entry name" value="Arylsulfotransferase_bact"/>
</dbReference>
<gene>
    <name evidence="2" type="ORF">ACFQJ6_18205</name>
</gene>
<comment type="caution">
    <text evidence="2">The sequence shown here is derived from an EMBL/GenBank/DDBJ whole genome shotgun (WGS) entry which is preliminary data.</text>
</comment>
<evidence type="ECO:0000313" key="3">
    <source>
        <dbReference type="Proteomes" id="UP001596407"/>
    </source>
</evidence>
<reference evidence="2 3" key="1">
    <citation type="journal article" date="2019" name="Int. J. Syst. Evol. Microbiol.">
        <title>The Global Catalogue of Microorganisms (GCM) 10K type strain sequencing project: providing services to taxonomists for standard genome sequencing and annotation.</title>
        <authorList>
            <consortium name="The Broad Institute Genomics Platform"/>
            <consortium name="The Broad Institute Genome Sequencing Center for Infectious Disease"/>
            <person name="Wu L."/>
            <person name="Ma J."/>
        </authorList>
    </citation>
    <scope>NUCLEOTIDE SEQUENCE [LARGE SCALE GENOMIC DNA]</scope>
    <source>
        <strain evidence="2 3">DT72</strain>
    </source>
</reference>
<evidence type="ECO:0000256" key="1">
    <source>
        <dbReference type="SAM" id="MobiDB-lite"/>
    </source>
</evidence>
<keyword evidence="3" id="KW-1185">Reference proteome</keyword>